<dbReference type="AlphaFoldDB" id="A0A545AR53"/>
<name>A0A545AR53_9ACTN</name>
<keyword evidence="2" id="KW-0472">Membrane</keyword>
<dbReference type="GO" id="GO:0005576">
    <property type="term" value="C:extracellular region"/>
    <property type="evidence" value="ECO:0007669"/>
    <property type="project" value="TreeGrafter"/>
</dbReference>
<keyword evidence="2" id="KW-0812">Transmembrane</keyword>
<evidence type="ECO:0000313" key="3">
    <source>
        <dbReference type="EMBL" id="TQS43816.1"/>
    </source>
</evidence>
<keyword evidence="4" id="KW-1185">Reference proteome</keyword>
<dbReference type="RefSeq" id="WP_142705727.1">
    <property type="nucleotide sequence ID" value="NZ_VIRS01000011.1"/>
</dbReference>
<proteinExistence type="predicted"/>
<comment type="caution">
    <text evidence="3">The sequence shown here is derived from an EMBL/GenBank/DDBJ whole genome shotgun (WGS) entry which is preliminary data.</text>
</comment>
<dbReference type="Pfam" id="PF05108">
    <property type="entry name" value="T7SS_ESX1_EccB"/>
    <property type="match status" value="1"/>
</dbReference>
<reference evidence="3 4" key="1">
    <citation type="submission" date="2019-07" db="EMBL/GenBank/DDBJ databases">
        <title>Cryptosporangium phraense sp. nov., isolated from plant litter.</title>
        <authorList>
            <person name="Suriyachadkun C."/>
        </authorList>
    </citation>
    <scope>NUCLEOTIDE SEQUENCE [LARGE SCALE GENOMIC DNA]</scope>
    <source>
        <strain evidence="3 4">A-T 5661</strain>
    </source>
</reference>
<dbReference type="NCBIfam" id="TIGR03919">
    <property type="entry name" value="T7SS_EccB"/>
    <property type="match status" value="1"/>
</dbReference>
<dbReference type="FunCoup" id="A0A545AR53">
    <property type="interactions" value="1"/>
</dbReference>
<feature type="transmembrane region" description="Helical" evidence="2">
    <location>
        <begin position="37"/>
        <end position="61"/>
    </location>
</feature>
<dbReference type="Proteomes" id="UP000317982">
    <property type="component" value="Unassembled WGS sequence"/>
</dbReference>
<dbReference type="PANTHER" id="PTHR40765:SF2">
    <property type="entry name" value="ESX-2 SECRETION SYSTEM ATPASE ECCB2"/>
    <property type="match status" value="1"/>
</dbReference>
<dbReference type="InterPro" id="IPR007795">
    <property type="entry name" value="T7SS_EccB"/>
</dbReference>
<evidence type="ECO:0000256" key="2">
    <source>
        <dbReference type="SAM" id="Phobius"/>
    </source>
</evidence>
<dbReference type="InParanoid" id="A0A545AR53"/>
<gene>
    <name evidence="3" type="primary">eccB</name>
    <name evidence="3" type="ORF">FL583_17480</name>
</gene>
<organism evidence="3 4">
    <name type="scientific">Cryptosporangium phraense</name>
    <dbReference type="NCBI Taxonomy" id="2593070"/>
    <lineage>
        <taxon>Bacteria</taxon>
        <taxon>Bacillati</taxon>
        <taxon>Actinomycetota</taxon>
        <taxon>Actinomycetes</taxon>
        <taxon>Cryptosporangiales</taxon>
        <taxon>Cryptosporangiaceae</taxon>
        <taxon>Cryptosporangium</taxon>
    </lineage>
</organism>
<feature type="compositionally biased region" description="Low complexity" evidence="1">
    <location>
        <begin position="330"/>
        <end position="340"/>
    </location>
</feature>
<evidence type="ECO:0000313" key="4">
    <source>
        <dbReference type="Proteomes" id="UP000317982"/>
    </source>
</evidence>
<dbReference type="OrthoDB" id="3847604at2"/>
<accession>A0A545AR53</accession>
<feature type="region of interest" description="Disordered" evidence="1">
    <location>
        <begin position="300"/>
        <end position="347"/>
    </location>
</feature>
<dbReference type="EMBL" id="VIRS01000011">
    <property type="protein sequence ID" value="TQS43816.1"/>
    <property type="molecule type" value="Genomic_DNA"/>
</dbReference>
<keyword evidence="2" id="KW-1133">Transmembrane helix</keyword>
<dbReference type="InterPro" id="IPR044857">
    <property type="entry name" value="T7SS_EccB_R1"/>
</dbReference>
<protein>
    <submittedName>
        <fullName evidence="3">Type VII secretion protein EccB</fullName>
    </submittedName>
</protein>
<dbReference type="PANTHER" id="PTHR40765">
    <property type="entry name" value="ESX-2 SECRETION SYSTEM ATPASE ECCB2"/>
    <property type="match status" value="1"/>
</dbReference>
<evidence type="ECO:0000256" key="1">
    <source>
        <dbReference type="SAM" id="MobiDB-lite"/>
    </source>
</evidence>
<sequence length="470" mass="48270">MASRKDQLQSYQFLVQRFVSALIMRETDPAQVPFRRLAGAAFASIMVAVLALAGVGIYGLFRPGGDTSWQNGQAIVVEKETGTKFVVIEGTLHPVANYVSAVLIQGSTQTNSVSRKSLVGYPRGARLGIADAPDSLPDVDQLLGSPWSLCMQQQKDAAGADVPAGVLGVGVAPIGGHPLARKGVVAQERGSGDFWLITNDHRYPITDSKAVLKGLGFAQQAPLPVTRAWLGAIPAGGGLAPLDLADIGNSSNARPDARIGQIFSAKPGNNAAPAFYVATATELQSITPLQKDIQIADDATNAAYPDGNPTPIEIPVSDAPDPKPADTSDDAPPVAAPDADTQVSPKSATCATFSTADGTPTIVVDSEPLKSSATAALPASTDGEALADRIDVEPGRAALVRALSSPTAGDGTSYLVTDDGRAHPLASADVAATLGYGTVRPVDLPSSLVARLPVGSALDPKAATKPVPSN</sequence>
<dbReference type="Gene3D" id="3.30.2390.20">
    <property type="entry name" value="Type VII secretion system EccB, repeat 1 domain"/>
    <property type="match status" value="1"/>
</dbReference>